<keyword evidence="6 11" id="KW-0418">Kinase</keyword>
<keyword evidence="7 11" id="KW-0067">ATP-binding</keyword>
<evidence type="ECO:0000256" key="3">
    <source>
        <dbReference type="ARBA" id="ARBA00022553"/>
    </source>
</evidence>
<feature type="binding site" evidence="11 12">
    <location>
        <position position="127"/>
    </location>
    <ligand>
        <name>ATP</name>
        <dbReference type="ChEBI" id="CHEBI:30616"/>
    </ligand>
</feature>
<feature type="binding site" evidence="11 12">
    <location>
        <position position="82"/>
    </location>
    <ligand>
        <name>ATP</name>
        <dbReference type="ChEBI" id="CHEBI:30616"/>
    </ligand>
</feature>
<evidence type="ECO:0000256" key="8">
    <source>
        <dbReference type="ARBA" id="ARBA00023080"/>
    </source>
</evidence>
<feature type="domain" description="Nucleoside diphosphate kinase-like" evidence="15">
    <location>
        <begin position="26"/>
        <end position="163"/>
    </location>
</feature>
<keyword evidence="11" id="KW-0460">Magnesium</keyword>
<comment type="function">
    <text evidence="11">Major role in the synthesis of nucleoside triphosphates other than ATP. The ATP gamma phosphate is transferred to the NDP beta phosphate via a ping-pong mechanism, using a phosphorylated active-site intermediate.</text>
</comment>
<dbReference type="GO" id="GO:0006183">
    <property type="term" value="P:GTP biosynthetic process"/>
    <property type="evidence" value="ECO:0007669"/>
    <property type="project" value="UniProtKB-UniRule"/>
</dbReference>
<evidence type="ECO:0000259" key="15">
    <source>
        <dbReference type="SMART" id="SM00562"/>
    </source>
</evidence>
<evidence type="ECO:0000313" key="17">
    <source>
        <dbReference type="Proteomes" id="UP000070063"/>
    </source>
</evidence>
<dbReference type="Pfam" id="PF00334">
    <property type="entry name" value="NDK"/>
    <property type="match status" value="1"/>
</dbReference>
<comment type="caution">
    <text evidence="16">The sequence shown here is derived from an EMBL/GenBank/DDBJ whole genome shotgun (WGS) entry which is preliminary data.</text>
</comment>
<sequence length="174" mass="19341">MLHTHIHKNSVKDNHFWNMKTGGYTVERTFLMLKPDAVQRNLIGNIISRIENKGLKLVGAKLMTVSTSLAEAHYAEHKGKPFYDGLISFITSAPVFAMVVEGENAVNVSRHIIGQTNPAEAAPGSIRGDLGLTVGRNVIHGSDSLASAEREIHLWFDENEISNYSAPRDKWLYE</sequence>
<keyword evidence="5 11" id="KW-0547">Nucleotide-binding</keyword>
<dbReference type="SUPFAM" id="SSF54919">
    <property type="entry name" value="Nucleoside diphosphate kinase, NDK"/>
    <property type="match status" value="1"/>
</dbReference>
<dbReference type="GO" id="GO:0006241">
    <property type="term" value="P:CTP biosynthetic process"/>
    <property type="evidence" value="ECO:0007669"/>
    <property type="project" value="UniProtKB-UniRule"/>
</dbReference>
<comment type="catalytic activity">
    <reaction evidence="11">
        <text>a ribonucleoside 5'-diphosphate + ATP = a ribonucleoside 5'-triphosphate + ADP</text>
        <dbReference type="Rhea" id="RHEA:18113"/>
        <dbReference type="ChEBI" id="CHEBI:30616"/>
        <dbReference type="ChEBI" id="CHEBI:57930"/>
        <dbReference type="ChEBI" id="CHEBI:61557"/>
        <dbReference type="ChEBI" id="CHEBI:456216"/>
        <dbReference type="EC" id="2.7.4.6"/>
    </reaction>
</comment>
<dbReference type="PROSITE" id="PS51374">
    <property type="entry name" value="NDPK_LIKE"/>
    <property type="match status" value="1"/>
</dbReference>
<dbReference type="Proteomes" id="UP000070063">
    <property type="component" value="Unassembled WGS sequence"/>
</dbReference>
<dbReference type="GO" id="GO:0046872">
    <property type="term" value="F:metal ion binding"/>
    <property type="evidence" value="ECO:0007669"/>
    <property type="project" value="UniProtKB-KW"/>
</dbReference>
<comment type="similarity">
    <text evidence="2 11 12 13">Belongs to the NDK family.</text>
</comment>
<dbReference type="Gene3D" id="3.30.70.141">
    <property type="entry name" value="Nucleoside diphosphate kinase-like domain"/>
    <property type="match status" value="1"/>
</dbReference>
<dbReference type="InterPro" id="IPR034907">
    <property type="entry name" value="NDK-like_dom"/>
</dbReference>
<name>A0ABD4EE78_STALU</name>
<dbReference type="AlphaFoldDB" id="A0ABD4EE78"/>
<comment type="catalytic activity">
    <reaction evidence="10">
        <text>dZDP + ATP = dZTP + ADP</text>
        <dbReference type="Rhea" id="RHEA:67644"/>
        <dbReference type="ChEBI" id="CHEBI:30616"/>
        <dbReference type="ChEBI" id="CHEBI:172929"/>
        <dbReference type="ChEBI" id="CHEBI:172931"/>
        <dbReference type="ChEBI" id="CHEBI:456216"/>
    </reaction>
</comment>
<evidence type="ECO:0000256" key="11">
    <source>
        <dbReference type="HAMAP-Rule" id="MF_00451"/>
    </source>
</evidence>
<dbReference type="EC" id="2.7.4.6" evidence="11 14"/>
<comment type="catalytic activity">
    <reaction evidence="11 14">
        <text>a 2'-deoxyribonucleoside 5'-diphosphate + ATP = a 2'-deoxyribonucleoside 5'-triphosphate + ADP</text>
        <dbReference type="Rhea" id="RHEA:44640"/>
        <dbReference type="ChEBI" id="CHEBI:30616"/>
        <dbReference type="ChEBI" id="CHEBI:61560"/>
        <dbReference type="ChEBI" id="CHEBI:73316"/>
        <dbReference type="ChEBI" id="CHEBI:456216"/>
        <dbReference type="EC" id="2.7.4.6"/>
    </reaction>
</comment>
<keyword evidence="4 11" id="KW-0808">Transferase</keyword>
<feature type="active site" description="Pros-phosphohistidine intermediate" evidence="11 12">
    <location>
        <position position="140"/>
    </location>
</feature>
<keyword evidence="8 11" id="KW-0546">Nucleotide metabolism</keyword>
<evidence type="ECO:0000256" key="14">
    <source>
        <dbReference type="RuleBase" id="RU004013"/>
    </source>
</evidence>
<comment type="subunit">
    <text evidence="11">Homotetramer.</text>
</comment>
<evidence type="ECO:0000256" key="10">
    <source>
        <dbReference type="ARBA" id="ARBA00047945"/>
    </source>
</evidence>
<keyword evidence="11" id="KW-0479">Metal-binding</keyword>
<dbReference type="FunFam" id="3.30.70.141:FF:000002">
    <property type="entry name" value="Nucleoside diphosphate kinase"/>
    <property type="match status" value="1"/>
</dbReference>
<dbReference type="InterPro" id="IPR023005">
    <property type="entry name" value="Nucleoside_diP_kinase_AS"/>
</dbReference>
<evidence type="ECO:0000256" key="12">
    <source>
        <dbReference type="PROSITE-ProRule" id="PRU00706"/>
    </source>
</evidence>
<keyword evidence="3 11" id="KW-0597">Phosphoprotein</keyword>
<dbReference type="HAMAP" id="MF_00451">
    <property type="entry name" value="NDP_kinase"/>
    <property type="match status" value="1"/>
</dbReference>
<dbReference type="PRINTS" id="PR01243">
    <property type="entry name" value="NUCDPKINASE"/>
</dbReference>
<evidence type="ECO:0000256" key="2">
    <source>
        <dbReference type="ARBA" id="ARBA00008142"/>
    </source>
</evidence>
<organism evidence="16 17">
    <name type="scientific">Staphylococcus lugdunensis</name>
    <dbReference type="NCBI Taxonomy" id="28035"/>
    <lineage>
        <taxon>Bacteria</taxon>
        <taxon>Bacillati</taxon>
        <taxon>Bacillota</taxon>
        <taxon>Bacilli</taxon>
        <taxon>Bacillales</taxon>
        <taxon>Staphylococcaceae</taxon>
        <taxon>Staphylococcus</taxon>
    </lineage>
</organism>
<evidence type="ECO:0000256" key="13">
    <source>
        <dbReference type="RuleBase" id="RU004011"/>
    </source>
</evidence>
<protein>
    <recommendedName>
        <fullName evidence="11 14">Nucleoside diphosphate kinase</fullName>
        <shortName evidence="11">NDK</shortName>
        <shortName evidence="11">NDP kinase</shortName>
        <ecNumber evidence="11 14">2.7.4.6</ecNumber>
    </recommendedName>
    <alternativeName>
        <fullName evidence="11">Nucleoside-2-P kinase</fullName>
    </alternativeName>
</protein>
<dbReference type="CDD" id="cd04413">
    <property type="entry name" value="NDPk_I"/>
    <property type="match status" value="1"/>
</dbReference>
<comment type="function">
    <text evidence="9">(Microbial infection) Catalyzes the phosphorylation of dZDP to dZTP, when the bacterium is infected by a phage that produces the substrate for the synthesis of dZTP (2- amino-2'-deoxyadenosine 5'-triphosphate), which is then used by the phage as a DNA polymerase substrate.</text>
</comment>
<dbReference type="GO" id="GO:0005524">
    <property type="term" value="F:ATP binding"/>
    <property type="evidence" value="ECO:0007669"/>
    <property type="project" value="UniProtKB-UniRule"/>
</dbReference>
<feature type="binding site" evidence="11 12">
    <location>
        <position position="137"/>
    </location>
    <ligand>
        <name>ATP</name>
        <dbReference type="ChEBI" id="CHEBI:30616"/>
    </ligand>
</feature>
<feature type="binding site" evidence="11 12">
    <location>
        <position position="34"/>
    </location>
    <ligand>
        <name>ATP</name>
        <dbReference type="ChEBI" id="CHEBI:30616"/>
    </ligand>
</feature>
<evidence type="ECO:0000256" key="7">
    <source>
        <dbReference type="ARBA" id="ARBA00022840"/>
    </source>
</evidence>
<dbReference type="GO" id="GO:0005737">
    <property type="term" value="C:cytoplasm"/>
    <property type="evidence" value="ECO:0007669"/>
    <property type="project" value="UniProtKB-SubCell"/>
</dbReference>
<evidence type="ECO:0000256" key="4">
    <source>
        <dbReference type="ARBA" id="ARBA00022679"/>
    </source>
</evidence>
<comment type="subcellular location">
    <subcellularLocation>
        <location evidence="11">Cytoplasm</location>
    </subcellularLocation>
</comment>
<evidence type="ECO:0000256" key="1">
    <source>
        <dbReference type="ARBA" id="ARBA00001946"/>
    </source>
</evidence>
<dbReference type="EMBL" id="LRQI01000077">
    <property type="protein sequence ID" value="KXA37354.1"/>
    <property type="molecule type" value="Genomic_DNA"/>
</dbReference>
<proteinExistence type="inferred from homology"/>
<accession>A0ABD4EE78</accession>
<comment type="cofactor">
    <cofactor evidence="1 11">
        <name>Mg(2+)</name>
        <dbReference type="ChEBI" id="CHEBI:18420"/>
    </cofactor>
</comment>
<reference evidence="16 17" key="1">
    <citation type="submission" date="2016-01" db="EMBL/GenBank/DDBJ databases">
        <authorList>
            <person name="Mitreva M."/>
            <person name="Pepin K.H."/>
            <person name="Mihindukulasuriya K.A."/>
            <person name="Fulton R."/>
            <person name="Fronick C."/>
            <person name="O'Laughlin M."/>
            <person name="Miner T."/>
            <person name="Herter B."/>
            <person name="Rosa B.A."/>
            <person name="Cordes M."/>
            <person name="Tomlinson C."/>
            <person name="Wollam A."/>
            <person name="Palsikar V.B."/>
            <person name="Mardis E.R."/>
            <person name="Wilson R.K."/>
        </authorList>
    </citation>
    <scope>NUCLEOTIDE SEQUENCE [LARGE SCALE GENOMIC DNA]</scope>
    <source>
        <strain evidence="16 17">MJR7738</strain>
    </source>
</reference>
<dbReference type="PROSITE" id="PS00469">
    <property type="entry name" value="NDPK"/>
    <property type="match status" value="1"/>
</dbReference>
<gene>
    <name evidence="11" type="primary">ndk</name>
    <name evidence="16" type="ORF">HMPREF3225_01836</name>
</gene>
<dbReference type="InterPro" id="IPR036850">
    <property type="entry name" value="NDK-like_dom_sf"/>
</dbReference>
<dbReference type="SMART" id="SM00562">
    <property type="entry name" value="NDK"/>
    <property type="match status" value="1"/>
</dbReference>
<dbReference type="PANTHER" id="PTHR11349">
    <property type="entry name" value="NUCLEOSIDE DIPHOSPHATE KINASE"/>
    <property type="match status" value="1"/>
</dbReference>
<evidence type="ECO:0000256" key="6">
    <source>
        <dbReference type="ARBA" id="ARBA00022777"/>
    </source>
</evidence>
<evidence type="ECO:0000256" key="5">
    <source>
        <dbReference type="ARBA" id="ARBA00022741"/>
    </source>
</evidence>
<evidence type="ECO:0000313" key="16">
    <source>
        <dbReference type="EMBL" id="KXA37354.1"/>
    </source>
</evidence>
<dbReference type="InterPro" id="IPR001564">
    <property type="entry name" value="Nucleoside_diP_kinase"/>
</dbReference>
<dbReference type="GO" id="GO:0006228">
    <property type="term" value="P:UTP biosynthetic process"/>
    <property type="evidence" value="ECO:0007669"/>
    <property type="project" value="UniProtKB-UniRule"/>
</dbReference>
<evidence type="ECO:0000256" key="9">
    <source>
        <dbReference type="ARBA" id="ARBA00024802"/>
    </source>
</evidence>
<dbReference type="GO" id="GO:0004550">
    <property type="term" value="F:nucleoside diphosphate kinase activity"/>
    <property type="evidence" value="ECO:0007669"/>
    <property type="project" value="UniProtKB-UniRule"/>
</dbReference>
<keyword evidence="11" id="KW-0963">Cytoplasm</keyword>
<dbReference type="NCBIfam" id="NF001908">
    <property type="entry name" value="PRK00668.1"/>
    <property type="match status" value="1"/>
</dbReference>
<feature type="binding site" evidence="11 12">
    <location>
        <position position="116"/>
    </location>
    <ligand>
        <name>ATP</name>
        <dbReference type="ChEBI" id="CHEBI:30616"/>
    </ligand>
</feature>
<feature type="binding site" evidence="11 12">
    <location>
        <position position="110"/>
    </location>
    <ligand>
        <name>ATP</name>
        <dbReference type="ChEBI" id="CHEBI:30616"/>
    </ligand>
</feature>